<feature type="binding site" evidence="5">
    <location>
        <begin position="116"/>
        <end position="120"/>
    </location>
    <ligand>
        <name>S-adenosyl-L-methionine</name>
        <dbReference type="ChEBI" id="CHEBI:59789"/>
    </ligand>
</feature>
<sequence length="280" mass="30080">MIAKLALAAAVPRLRAAGVEDAPRDARLLLAHAMDLPPERLLMHSSDEMTAPQLQAFEAAVTAREARVPVSQILGRRLFWGRSFRVTAETLDPRPETEVLIEHALSKPYAQVLDLGTGTGCILLTLLAERPQAQGLGTDIAQETLDVAQSNADSLGLGARARFTKANWLDGITGSFDLIVSNPPYIALDEMAELAPEVRQHEPQRALTDGADGLTAYREIAAGALRLLAPGGRLLFEIGPTQGSAVAQLLEQAGFVQVEILPDLDQRDRVVAAHNPKNSP</sequence>
<comment type="similarity">
    <text evidence="5">Belongs to the protein N5-glutamine methyltransferase family. PrmC subfamily.</text>
</comment>
<dbReference type="GO" id="GO:0032259">
    <property type="term" value="P:methylation"/>
    <property type="evidence" value="ECO:0007669"/>
    <property type="project" value="UniProtKB-KW"/>
</dbReference>
<evidence type="ECO:0000256" key="1">
    <source>
        <dbReference type="ARBA" id="ARBA00022603"/>
    </source>
</evidence>
<dbReference type="PANTHER" id="PTHR18895:SF74">
    <property type="entry name" value="MTRF1L RELEASE FACTOR GLUTAMINE METHYLTRANSFERASE"/>
    <property type="match status" value="1"/>
</dbReference>
<dbReference type="InterPro" id="IPR050320">
    <property type="entry name" value="N5-glutamine_MTase"/>
</dbReference>
<dbReference type="InterPro" id="IPR029063">
    <property type="entry name" value="SAM-dependent_MTases_sf"/>
</dbReference>
<evidence type="ECO:0000256" key="5">
    <source>
        <dbReference type="HAMAP-Rule" id="MF_02126"/>
    </source>
</evidence>
<comment type="caution">
    <text evidence="8">The sequence shown here is derived from an EMBL/GenBank/DDBJ whole genome shotgun (WGS) entry which is preliminary data.</text>
</comment>
<dbReference type="Pfam" id="PF05175">
    <property type="entry name" value="MTS"/>
    <property type="match status" value="1"/>
</dbReference>
<keyword evidence="9" id="KW-1185">Reference proteome</keyword>
<reference evidence="8 9" key="1">
    <citation type="submission" date="2023-08" db="EMBL/GenBank/DDBJ databases">
        <title>Characterization of two Paracoccaceae strains isolated from Phycosphere and proposal of Xinfangfangia lacusdiani sp. nov.</title>
        <authorList>
            <person name="Deng Y."/>
            <person name="Zhang Y.Q."/>
        </authorList>
    </citation>
    <scope>NUCLEOTIDE SEQUENCE [LARGE SCALE GENOMIC DNA]</scope>
    <source>
        <strain evidence="8 9">CPCC 101601</strain>
    </source>
</reference>
<comment type="catalytic activity">
    <reaction evidence="4 5">
        <text>L-glutaminyl-[peptide chain release factor] + S-adenosyl-L-methionine = N(5)-methyl-L-glutaminyl-[peptide chain release factor] + S-adenosyl-L-homocysteine + H(+)</text>
        <dbReference type="Rhea" id="RHEA:42896"/>
        <dbReference type="Rhea" id="RHEA-COMP:10271"/>
        <dbReference type="Rhea" id="RHEA-COMP:10272"/>
        <dbReference type="ChEBI" id="CHEBI:15378"/>
        <dbReference type="ChEBI" id="CHEBI:30011"/>
        <dbReference type="ChEBI" id="CHEBI:57856"/>
        <dbReference type="ChEBI" id="CHEBI:59789"/>
        <dbReference type="ChEBI" id="CHEBI:61891"/>
        <dbReference type="EC" id="2.1.1.297"/>
    </reaction>
</comment>
<evidence type="ECO:0000259" key="7">
    <source>
        <dbReference type="Pfam" id="PF17827"/>
    </source>
</evidence>
<keyword evidence="1 5" id="KW-0489">Methyltransferase</keyword>
<dbReference type="Pfam" id="PF17827">
    <property type="entry name" value="PrmC_N"/>
    <property type="match status" value="1"/>
</dbReference>
<dbReference type="PROSITE" id="PS00092">
    <property type="entry name" value="N6_MTASE"/>
    <property type="match status" value="1"/>
</dbReference>
<name>A0ABU0VV44_9RHOB</name>
<dbReference type="InterPro" id="IPR002052">
    <property type="entry name" value="DNA_methylase_N6_adenine_CS"/>
</dbReference>
<comment type="function">
    <text evidence="5">Methylates the class 1 translation termination release factors RF1/PrfA and RF2/PrfB on the glutamine residue of the universally conserved GGQ motif.</text>
</comment>
<dbReference type="SUPFAM" id="SSF53335">
    <property type="entry name" value="S-adenosyl-L-methionine-dependent methyltransferases"/>
    <property type="match status" value="1"/>
</dbReference>
<dbReference type="InterPro" id="IPR019874">
    <property type="entry name" value="RF_methyltr_PrmC"/>
</dbReference>
<dbReference type="InterPro" id="IPR007848">
    <property type="entry name" value="Small_mtfrase_dom"/>
</dbReference>
<feature type="domain" description="Methyltransferase small" evidence="6">
    <location>
        <begin position="97"/>
        <end position="188"/>
    </location>
</feature>
<evidence type="ECO:0000313" key="9">
    <source>
        <dbReference type="Proteomes" id="UP001239680"/>
    </source>
</evidence>
<protein>
    <recommendedName>
        <fullName evidence="5">Release factor glutamine methyltransferase</fullName>
        <shortName evidence="5">RF MTase</shortName>
        <ecNumber evidence="5">2.1.1.297</ecNumber>
    </recommendedName>
    <alternativeName>
        <fullName evidence="5">N5-glutamine methyltransferase PrmC</fullName>
    </alternativeName>
    <alternativeName>
        <fullName evidence="5">Protein-(glutamine-N5) MTase PrmC</fullName>
    </alternativeName>
    <alternativeName>
        <fullName evidence="5">Protein-glutamine N-methyltransferase PrmC</fullName>
    </alternativeName>
</protein>
<dbReference type="Gene3D" id="3.40.50.150">
    <property type="entry name" value="Vaccinia Virus protein VP39"/>
    <property type="match status" value="1"/>
</dbReference>
<evidence type="ECO:0000313" key="8">
    <source>
        <dbReference type="EMBL" id="MDQ2065612.1"/>
    </source>
</evidence>
<keyword evidence="2 5" id="KW-0808">Transferase</keyword>
<evidence type="ECO:0000259" key="6">
    <source>
        <dbReference type="Pfam" id="PF05175"/>
    </source>
</evidence>
<dbReference type="GO" id="GO:0102559">
    <property type="term" value="F:peptide chain release factor N(5)-glutamine methyltransferase activity"/>
    <property type="evidence" value="ECO:0007669"/>
    <property type="project" value="UniProtKB-EC"/>
</dbReference>
<feature type="binding site" evidence="5">
    <location>
        <begin position="182"/>
        <end position="185"/>
    </location>
    <ligand>
        <name>substrate</name>
    </ligand>
</feature>
<keyword evidence="3 5" id="KW-0949">S-adenosyl-L-methionine</keyword>
<feature type="binding site" evidence="5">
    <location>
        <position position="139"/>
    </location>
    <ligand>
        <name>S-adenosyl-L-methionine</name>
        <dbReference type="ChEBI" id="CHEBI:59789"/>
    </ligand>
</feature>
<feature type="binding site" evidence="5">
    <location>
        <position position="182"/>
    </location>
    <ligand>
        <name>S-adenosyl-L-methionine</name>
        <dbReference type="ChEBI" id="CHEBI:59789"/>
    </ligand>
</feature>
<evidence type="ECO:0000256" key="2">
    <source>
        <dbReference type="ARBA" id="ARBA00022679"/>
    </source>
</evidence>
<evidence type="ECO:0000256" key="3">
    <source>
        <dbReference type="ARBA" id="ARBA00022691"/>
    </source>
</evidence>
<dbReference type="EC" id="2.1.1.297" evidence="5"/>
<dbReference type="EMBL" id="JAVDBT010000003">
    <property type="protein sequence ID" value="MDQ2065612.1"/>
    <property type="molecule type" value="Genomic_DNA"/>
</dbReference>
<dbReference type="InterPro" id="IPR040758">
    <property type="entry name" value="PrmC_N"/>
</dbReference>
<dbReference type="HAMAP" id="MF_02126">
    <property type="entry name" value="RF_methyltr_PrmC"/>
    <property type="match status" value="1"/>
</dbReference>
<dbReference type="CDD" id="cd02440">
    <property type="entry name" value="AdoMet_MTases"/>
    <property type="match status" value="1"/>
</dbReference>
<dbReference type="InterPro" id="IPR004556">
    <property type="entry name" value="HemK-like"/>
</dbReference>
<dbReference type="Proteomes" id="UP001239680">
    <property type="component" value="Unassembled WGS sequence"/>
</dbReference>
<proteinExistence type="inferred from homology"/>
<dbReference type="RefSeq" id="WP_306679298.1">
    <property type="nucleotide sequence ID" value="NZ_JAVDBT010000003.1"/>
</dbReference>
<accession>A0ABU0VV44</accession>
<organism evidence="8 9">
    <name type="scientific">Pseudogemmobacter lacusdianii</name>
    <dbReference type="NCBI Taxonomy" id="3069608"/>
    <lineage>
        <taxon>Bacteria</taxon>
        <taxon>Pseudomonadati</taxon>
        <taxon>Pseudomonadota</taxon>
        <taxon>Alphaproteobacteria</taxon>
        <taxon>Rhodobacterales</taxon>
        <taxon>Paracoccaceae</taxon>
        <taxon>Pseudogemmobacter</taxon>
    </lineage>
</organism>
<gene>
    <name evidence="5 8" type="primary">prmC</name>
    <name evidence="8" type="ORF">Q9295_04450</name>
</gene>
<feature type="domain" description="Release factor glutamine methyltransferase N-terminal" evidence="7">
    <location>
        <begin position="6"/>
        <end position="75"/>
    </location>
</feature>
<feature type="binding site" evidence="5">
    <location>
        <position position="168"/>
    </location>
    <ligand>
        <name>S-adenosyl-L-methionine</name>
        <dbReference type="ChEBI" id="CHEBI:59789"/>
    </ligand>
</feature>
<dbReference type="Gene3D" id="1.10.8.10">
    <property type="entry name" value="DNA helicase RuvA subunit, C-terminal domain"/>
    <property type="match status" value="1"/>
</dbReference>
<evidence type="ECO:0000256" key="4">
    <source>
        <dbReference type="ARBA" id="ARBA00048391"/>
    </source>
</evidence>
<dbReference type="NCBIfam" id="TIGR00536">
    <property type="entry name" value="hemK_fam"/>
    <property type="match status" value="1"/>
</dbReference>
<dbReference type="PANTHER" id="PTHR18895">
    <property type="entry name" value="HEMK METHYLTRANSFERASE"/>
    <property type="match status" value="1"/>
</dbReference>
<dbReference type="NCBIfam" id="TIGR03534">
    <property type="entry name" value="RF_mod_PrmC"/>
    <property type="match status" value="1"/>
</dbReference>